<feature type="transmembrane region" description="Helical" evidence="7">
    <location>
        <begin position="308"/>
        <end position="328"/>
    </location>
</feature>
<dbReference type="GO" id="GO:0048039">
    <property type="term" value="F:ubiquinone binding"/>
    <property type="evidence" value="ECO:0007669"/>
    <property type="project" value="TreeGrafter"/>
</dbReference>
<dbReference type="GO" id="GO:0008137">
    <property type="term" value="F:NADH dehydrogenase (ubiquinone) activity"/>
    <property type="evidence" value="ECO:0007669"/>
    <property type="project" value="UniProtKB-UniRule"/>
</dbReference>
<dbReference type="InterPro" id="IPR001750">
    <property type="entry name" value="ND/Mrp_TM"/>
</dbReference>
<keyword evidence="7" id="KW-0813">Transport</keyword>
<dbReference type="GO" id="GO:0031966">
    <property type="term" value="C:mitochondrial membrane"/>
    <property type="evidence" value="ECO:0007669"/>
    <property type="project" value="UniProtKB-SubCell"/>
</dbReference>
<protein>
    <recommendedName>
        <fullName evidence="7">NADH-ubiquinone oxidoreductase chain 4</fullName>
        <ecNumber evidence="7">7.1.1.2</ecNumber>
    </recommendedName>
</protein>
<gene>
    <name evidence="9" type="primary">nad4</name>
</gene>
<feature type="transmembrane region" description="Helical" evidence="7">
    <location>
        <begin position="70"/>
        <end position="88"/>
    </location>
</feature>
<organism evidence="9">
    <name type="scientific">Pseudo-nitzschia multiseries</name>
    <name type="common">Marine planktonic diatom</name>
    <name type="synonym">Nitzschia pungens f. multiseries</name>
    <dbReference type="NCBI Taxonomy" id="37319"/>
    <lineage>
        <taxon>Eukaryota</taxon>
        <taxon>Sar</taxon>
        <taxon>Stramenopiles</taxon>
        <taxon>Ochrophyta</taxon>
        <taxon>Bacillariophyta</taxon>
        <taxon>Bacillariophyceae</taxon>
        <taxon>Bacillariophycidae</taxon>
        <taxon>Bacillariales</taxon>
        <taxon>Bacillariaceae</taxon>
        <taxon>Pseudo-nitzschia</taxon>
    </lineage>
</organism>
<evidence type="ECO:0000256" key="7">
    <source>
        <dbReference type="RuleBase" id="RU003297"/>
    </source>
</evidence>
<keyword evidence="5 7" id="KW-1133">Transmembrane helix</keyword>
<feature type="transmembrane region" description="Helical" evidence="7">
    <location>
        <begin position="30"/>
        <end position="50"/>
    </location>
</feature>
<dbReference type="InterPro" id="IPR010227">
    <property type="entry name" value="NADH_Q_OxRdtase_chainM/4"/>
</dbReference>
<feature type="transmembrane region" description="Helical" evidence="7">
    <location>
        <begin position="366"/>
        <end position="385"/>
    </location>
</feature>
<feature type="transmembrane region" description="Helical" evidence="7">
    <location>
        <begin position="274"/>
        <end position="296"/>
    </location>
</feature>
<dbReference type="Pfam" id="PF00361">
    <property type="entry name" value="Proton_antipo_M"/>
    <property type="match status" value="1"/>
</dbReference>
<feature type="transmembrane region" description="Helical" evidence="7">
    <location>
        <begin position="516"/>
        <end position="533"/>
    </location>
</feature>
<feature type="transmembrane region" description="Helical" evidence="7">
    <location>
        <begin position="475"/>
        <end position="495"/>
    </location>
</feature>
<evidence type="ECO:0000259" key="8">
    <source>
        <dbReference type="Pfam" id="PF00361"/>
    </source>
</evidence>
<name>A0A0G3F1S2_PSEMU</name>
<feature type="transmembrane region" description="Helical" evidence="7">
    <location>
        <begin position="95"/>
        <end position="118"/>
    </location>
</feature>
<evidence type="ECO:0000256" key="4">
    <source>
        <dbReference type="ARBA" id="ARBA00022692"/>
    </source>
</evidence>
<dbReference type="NCBIfam" id="NF004499">
    <property type="entry name" value="PRK05846.1-3"/>
    <property type="match status" value="1"/>
</dbReference>
<dbReference type="EMBL" id="KR149143">
    <property type="protein sequence ID" value="AKJ77332.1"/>
    <property type="molecule type" value="Genomic_DNA"/>
</dbReference>
<dbReference type="PRINTS" id="PR01437">
    <property type="entry name" value="NUOXDRDTASE4"/>
</dbReference>
<comment type="function">
    <text evidence="7">Core subunit of the mitochondrial membrane respiratory chain NADH dehydrogenase (Complex I) which catalyzes electron transfer from NADH through the respiratory chain, using ubiquinone as an electron acceptor. Essential for the catalytic activity and assembly of complex I.</text>
</comment>
<comment type="catalytic activity">
    <reaction evidence="7">
        <text>a ubiquinone + NADH + 5 H(+)(in) = a ubiquinol + NAD(+) + 4 H(+)(out)</text>
        <dbReference type="Rhea" id="RHEA:29091"/>
        <dbReference type="Rhea" id="RHEA-COMP:9565"/>
        <dbReference type="Rhea" id="RHEA-COMP:9566"/>
        <dbReference type="ChEBI" id="CHEBI:15378"/>
        <dbReference type="ChEBI" id="CHEBI:16389"/>
        <dbReference type="ChEBI" id="CHEBI:17976"/>
        <dbReference type="ChEBI" id="CHEBI:57540"/>
        <dbReference type="ChEBI" id="CHEBI:57945"/>
        <dbReference type="EC" id="7.1.1.2"/>
    </reaction>
</comment>
<feature type="transmembrane region" description="Helical" evidence="7">
    <location>
        <begin position="435"/>
        <end position="463"/>
    </location>
</feature>
<keyword evidence="7 9" id="KW-0496">Mitochondrion</keyword>
<dbReference type="GO" id="GO:0015990">
    <property type="term" value="P:electron transport coupled proton transport"/>
    <property type="evidence" value="ECO:0007669"/>
    <property type="project" value="TreeGrafter"/>
</dbReference>
<keyword evidence="4 7" id="KW-0812">Transmembrane</keyword>
<accession>A0A0G3F1S2</accession>
<comment type="function">
    <text evidence="1">Core subunit of the mitochondrial membrane respiratory chain NADH dehydrogenase (Complex I) that is believed to belong to the minimal assembly required for catalysis. Complex I functions in the transfer of electrons from NADH to the respiratory chain. The immediate electron acceptor for the enzyme is believed to be ubiquinone.</text>
</comment>
<evidence type="ECO:0000256" key="5">
    <source>
        <dbReference type="ARBA" id="ARBA00022989"/>
    </source>
</evidence>
<reference evidence="9" key="1">
    <citation type="submission" date="2015-04" db="EMBL/GenBank/DDBJ databases">
        <title>Pseudonitzschia multiseries mitochondrial genome.</title>
        <authorList>
            <person name="Bi G."/>
            <person name="Yuan X."/>
            <person name="Cao M."/>
        </authorList>
    </citation>
    <scope>NUCLEOTIDE SEQUENCE</scope>
</reference>
<dbReference type="GeneID" id="24570670"/>
<dbReference type="PANTHER" id="PTHR43507">
    <property type="entry name" value="NADH-UBIQUINONE OXIDOREDUCTASE CHAIN 4"/>
    <property type="match status" value="1"/>
</dbReference>
<feature type="transmembrane region" description="Helical" evidence="7">
    <location>
        <begin position="175"/>
        <end position="193"/>
    </location>
</feature>
<keyword evidence="7" id="KW-0830">Ubiquinone</keyword>
<dbReference type="GO" id="GO:0042773">
    <property type="term" value="P:ATP synthesis coupled electron transport"/>
    <property type="evidence" value="ECO:0007669"/>
    <property type="project" value="InterPro"/>
</dbReference>
<feature type="transmembrane region" description="Helical" evidence="7">
    <location>
        <begin position="199"/>
        <end position="220"/>
    </location>
</feature>
<evidence type="ECO:0000256" key="3">
    <source>
        <dbReference type="ARBA" id="ARBA00009025"/>
    </source>
</evidence>
<feature type="transmembrane region" description="Helical" evidence="7">
    <location>
        <begin position="232"/>
        <end position="254"/>
    </location>
</feature>
<comment type="similarity">
    <text evidence="3 7">Belongs to the complex I subunit 4 family.</text>
</comment>
<keyword evidence="6 7" id="KW-0472">Membrane</keyword>
<dbReference type="PANTHER" id="PTHR43507:SF1">
    <property type="entry name" value="NADH-UBIQUINONE OXIDOREDUCTASE CHAIN 4"/>
    <property type="match status" value="1"/>
</dbReference>
<evidence type="ECO:0000256" key="6">
    <source>
        <dbReference type="ARBA" id="ARBA00023136"/>
    </source>
</evidence>
<proteinExistence type="inferred from homology"/>
<keyword evidence="7" id="KW-0520">NAD</keyword>
<geneLocation type="mitochondrion" evidence="9"/>
<dbReference type="RefSeq" id="YP_009144724.1">
    <property type="nucleotide sequence ID" value="NC_027265.1"/>
</dbReference>
<evidence type="ECO:0000256" key="2">
    <source>
        <dbReference type="ARBA" id="ARBA00004141"/>
    </source>
</evidence>
<dbReference type="NCBIfam" id="TIGR01972">
    <property type="entry name" value="NDH_I_M"/>
    <property type="match status" value="1"/>
</dbReference>
<comment type="subcellular location">
    <subcellularLocation>
        <location evidence="2">Membrane</location>
        <topology evidence="2">Multi-pass membrane protein</topology>
    </subcellularLocation>
    <subcellularLocation>
        <location evidence="7">Mitochondrion membrane</location>
        <topology evidence="7">Multi-pass membrane protein</topology>
    </subcellularLocation>
</comment>
<keyword evidence="7" id="KW-0679">Respiratory chain</keyword>
<keyword evidence="7" id="KW-0249">Electron transport</keyword>
<dbReference type="InterPro" id="IPR003918">
    <property type="entry name" value="NADH_UbQ_OxRdtase"/>
</dbReference>
<feature type="domain" description="NADH:quinone oxidoreductase/Mrp antiporter transmembrane" evidence="8">
    <location>
        <begin position="197"/>
        <end position="475"/>
    </location>
</feature>
<evidence type="ECO:0000256" key="1">
    <source>
        <dbReference type="ARBA" id="ARBA00003257"/>
    </source>
</evidence>
<feature type="transmembrane region" description="Helical" evidence="7">
    <location>
        <begin position="334"/>
        <end position="354"/>
    </location>
</feature>
<sequence>MTKISVSIKKRNKLLLIQNSHHIIKKISKMIYFLGVSPSGKAIVFGTIIQRFESFYSNMDLISTFYFENILVYTSFIPLIGILLLISISSEQQKLLKVIALNFSAFPFLIFVLLWGGFKKSVGTFQFVTKILWIPILNLNVTLGVDGISLFFLLLTTLLIPLCILISWNSIQVNLKGYLIAFLSIEFFLIGVFCVLDVLMFYIFFESILIPMFLVIGIWGSRERKIWASYYFFLYTLLGSVVMLLSILYIYNQVGTTDYEILLTFAFSDLEQKLLWFTFFLAFAAKVPMMPVHLWLPEAHVEAPTAGSVILAGVLLKLGTYGFIRFSLPLFPQASFYFAPFVYTISLIGIVYASLTAIRQTDFKRIIAYTSVAHMNVVMLGIFSFNNVGIEGALLQSLSHGFVASALFVIIGVVYERYRTRLVKYYGGLVHTMPLYISIFLFFTMANIGLPGTSGFIGEFLIFAGSFKVNSSVTFFGATGMILGGCYALWLFNRIAYGNLKSQYIKETLDINKREFYIFAPLIFYTLVFGLTPDPYLNSIHMSVNNLIENMYF</sequence>
<dbReference type="GO" id="GO:0003954">
    <property type="term" value="F:NADH dehydrogenase activity"/>
    <property type="evidence" value="ECO:0007669"/>
    <property type="project" value="TreeGrafter"/>
</dbReference>
<feature type="transmembrane region" description="Helical" evidence="7">
    <location>
        <begin position="148"/>
        <end position="168"/>
    </location>
</feature>
<evidence type="ECO:0000313" key="9">
    <source>
        <dbReference type="EMBL" id="AKJ77332.1"/>
    </source>
</evidence>
<feature type="transmembrane region" description="Helical" evidence="7">
    <location>
        <begin position="397"/>
        <end position="415"/>
    </location>
</feature>
<dbReference type="EC" id="7.1.1.2" evidence="7"/>
<dbReference type="AlphaFoldDB" id="A0A0G3F1S2"/>